<sequence>MRAAIEVDRLTKKFGSFIAVDGISFAVAPGTIFGFLGANGAGKSTTIRMLCGLLLPTSGRALVAGFDVSREAFRVKRVIGYMSQKFSLYLDLTVAENLEFFGRVYGLDDKKLVASLNRLKKITGLEGWEKTLTSELPTGWRQRLALSCALLHDPEIIFLDEPTGGVDPLARRQFWDLIYEQAEQGRTVFVTTHYLDEAEYCHELRIIHAGRIIAAGSPGEIKKKYFPENLLELSCQKPLEVYEWLKKLPEVSQVSLFGLKLHLLVEPGEVEGLRRVLGQSGLGQFELRPIVPSLEDVFIRRLEEEAGERGK</sequence>
<evidence type="ECO:0000259" key="3">
    <source>
        <dbReference type="PROSITE" id="PS50893"/>
    </source>
</evidence>
<keyword evidence="2" id="KW-0067">ATP-binding</keyword>
<evidence type="ECO:0000256" key="2">
    <source>
        <dbReference type="ARBA" id="ARBA00022840"/>
    </source>
</evidence>
<evidence type="ECO:0000313" key="4">
    <source>
        <dbReference type="EMBL" id="RFT15863.1"/>
    </source>
</evidence>
<comment type="caution">
    <text evidence="4">The sequence shown here is derived from an EMBL/GenBank/DDBJ whole genome shotgun (WGS) entry which is preliminary data.</text>
</comment>
<dbReference type="EMBL" id="QUAH01000006">
    <property type="protein sequence ID" value="RFT15863.1"/>
    <property type="molecule type" value="Genomic_DNA"/>
</dbReference>
<dbReference type="InterPro" id="IPR003439">
    <property type="entry name" value="ABC_transporter-like_ATP-bd"/>
</dbReference>
<organism evidence="4 5">
    <name type="scientific">Candidatus Saccharicenans subterraneus</name>
    <dbReference type="NCBI Taxonomy" id="2508984"/>
    <lineage>
        <taxon>Bacteria</taxon>
        <taxon>Candidatus Aminicenantota</taxon>
        <taxon>Candidatus Aminicenantia</taxon>
        <taxon>Candidatus Aminicenantales</taxon>
        <taxon>Candidatus Saccharicenantaceae</taxon>
        <taxon>Candidatus Saccharicenans</taxon>
    </lineage>
</organism>
<evidence type="ECO:0000256" key="1">
    <source>
        <dbReference type="ARBA" id="ARBA00022741"/>
    </source>
</evidence>
<accession>A0A3E2BM77</accession>
<dbReference type="Pfam" id="PF00005">
    <property type="entry name" value="ABC_tran"/>
    <property type="match status" value="1"/>
</dbReference>
<protein>
    <submittedName>
        <fullName evidence="4">ABC transporter</fullName>
    </submittedName>
</protein>
<dbReference type="SUPFAM" id="SSF52540">
    <property type="entry name" value="P-loop containing nucleoside triphosphate hydrolases"/>
    <property type="match status" value="1"/>
</dbReference>
<name>A0A3E2BM77_9BACT</name>
<dbReference type="AlphaFoldDB" id="A0A3E2BM77"/>
<dbReference type="Gene3D" id="3.40.50.300">
    <property type="entry name" value="P-loop containing nucleotide triphosphate hydrolases"/>
    <property type="match status" value="1"/>
</dbReference>
<dbReference type="PANTHER" id="PTHR43038">
    <property type="entry name" value="ATP-BINDING CASSETTE, SUB-FAMILY H, MEMBER 1"/>
    <property type="match status" value="1"/>
</dbReference>
<dbReference type="GO" id="GO:0005524">
    <property type="term" value="F:ATP binding"/>
    <property type="evidence" value="ECO:0007669"/>
    <property type="project" value="UniProtKB-KW"/>
</dbReference>
<reference evidence="4 5" key="1">
    <citation type="submission" date="2018-08" db="EMBL/GenBank/DDBJ databases">
        <title>Genome analysis of the thermophilic bacterium of the candidate phylum Aminicenantes from deep subsurface aquifer revealed its physiology and ecological role.</title>
        <authorList>
            <person name="Kadnikov V.V."/>
            <person name="Mardanov A.V."/>
            <person name="Beletsky A.V."/>
            <person name="Karnachuk O.V."/>
            <person name="Ravin N.V."/>
        </authorList>
    </citation>
    <scope>NUCLEOTIDE SEQUENCE [LARGE SCALE GENOMIC DNA]</scope>
    <source>
        <strain evidence="4">BY38</strain>
    </source>
</reference>
<dbReference type="PANTHER" id="PTHR43038:SF3">
    <property type="entry name" value="ABC TRANSPORTER G FAMILY MEMBER 20 ISOFORM X1"/>
    <property type="match status" value="1"/>
</dbReference>
<dbReference type="PROSITE" id="PS50893">
    <property type="entry name" value="ABC_TRANSPORTER_2"/>
    <property type="match status" value="1"/>
</dbReference>
<proteinExistence type="predicted"/>
<dbReference type="InterPro" id="IPR027417">
    <property type="entry name" value="P-loop_NTPase"/>
</dbReference>
<dbReference type="SMART" id="SM00382">
    <property type="entry name" value="AAA"/>
    <property type="match status" value="1"/>
</dbReference>
<feature type="domain" description="ABC transporter" evidence="3">
    <location>
        <begin position="5"/>
        <end position="234"/>
    </location>
</feature>
<gene>
    <name evidence="4" type="ORF">OP8BY_2261</name>
</gene>
<keyword evidence="1" id="KW-0547">Nucleotide-binding</keyword>
<dbReference type="InterPro" id="IPR003593">
    <property type="entry name" value="AAA+_ATPase"/>
</dbReference>
<evidence type="ECO:0000313" key="5">
    <source>
        <dbReference type="Proteomes" id="UP000257323"/>
    </source>
</evidence>
<dbReference type="GO" id="GO:0016887">
    <property type="term" value="F:ATP hydrolysis activity"/>
    <property type="evidence" value="ECO:0007669"/>
    <property type="project" value="InterPro"/>
</dbReference>
<dbReference type="Proteomes" id="UP000257323">
    <property type="component" value="Unassembled WGS sequence"/>
</dbReference>